<dbReference type="RefSeq" id="WP_189604513.1">
    <property type="nucleotide sequence ID" value="NZ_BMXB01000006.1"/>
</dbReference>
<dbReference type="InterPro" id="IPR009100">
    <property type="entry name" value="AcylCoA_DH/oxidase_NM_dom_sf"/>
</dbReference>
<dbReference type="Proteomes" id="UP000610456">
    <property type="component" value="Unassembled WGS sequence"/>
</dbReference>
<reference evidence="1" key="1">
    <citation type="journal article" date="2014" name="Int. J. Syst. Evol. Microbiol.">
        <title>Complete genome sequence of Corynebacterium casei LMG S-19264T (=DSM 44701T), isolated from a smear-ripened cheese.</title>
        <authorList>
            <consortium name="US DOE Joint Genome Institute (JGI-PGF)"/>
            <person name="Walter F."/>
            <person name="Albersmeier A."/>
            <person name="Kalinowski J."/>
            <person name="Ruckert C."/>
        </authorList>
    </citation>
    <scope>NUCLEOTIDE SEQUENCE</scope>
    <source>
        <strain evidence="1">KCTC 12719</strain>
    </source>
</reference>
<evidence type="ECO:0000313" key="1">
    <source>
        <dbReference type="EMBL" id="GHA37760.1"/>
    </source>
</evidence>
<dbReference type="PIRSF" id="PIRSF016578">
    <property type="entry name" value="HsaA"/>
    <property type="match status" value="1"/>
</dbReference>
<name>A0A918VYT5_9FLAO</name>
<comment type="caution">
    <text evidence="1">The sequence shown here is derived from an EMBL/GenBank/DDBJ whole genome shotgun (WGS) entry which is preliminary data.</text>
</comment>
<dbReference type="InterPro" id="IPR046373">
    <property type="entry name" value="Acyl-CoA_Oxase/DH_mid-dom_sf"/>
</dbReference>
<evidence type="ECO:0008006" key="3">
    <source>
        <dbReference type="Google" id="ProtNLM"/>
    </source>
</evidence>
<evidence type="ECO:0000313" key="2">
    <source>
        <dbReference type="Proteomes" id="UP000610456"/>
    </source>
</evidence>
<dbReference type="GO" id="GO:0050660">
    <property type="term" value="F:flavin adenine dinucleotide binding"/>
    <property type="evidence" value="ECO:0007669"/>
    <property type="project" value="InterPro"/>
</dbReference>
<dbReference type="Gene3D" id="1.20.140.10">
    <property type="entry name" value="Butyryl-CoA Dehydrogenase, subunit A, domain 3"/>
    <property type="match status" value="1"/>
</dbReference>
<organism evidence="1 2">
    <name type="scientific">Salinimicrobium marinum</name>
    <dbReference type="NCBI Taxonomy" id="680283"/>
    <lineage>
        <taxon>Bacteria</taxon>
        <taxon>Pseudomonadati</taxon>
        <taxon>Bacteroidota</taxon>
        <taxon>Flavobacteriia</taxon>
        <taxon>Flavobacteriales</taxon>
        <taxon>Flavobacteriaceae</taxon>
        <taxon>Salinimicrobium</taxon>
    </lineage>
</organism>
<dbReference type="EMBL" id="BMXB01000006">
    <property type="protein sequence ID" value="GHA37760.1"/>
    <property type="molecule type" value="Genomic_DNA"/>
</dbReference>
<keyword evidence="2" id="KW-1185">Reference proteome</keyword>
<proteinExistence type="predicted"/>
<dbReference type="GO" id="GO:0016627">
    <property type="term" value="F:oxidoreductase activity, acting on the CH-CH group of donors"/>
    <property type="evidence" value="ECO:0007669"/>
    <property type="project" value="InterPro"/>
</dbReference>
<sequence length="362" mass="41346">MWQEAITAVQSNNESWITQHRRHFIKFFREQNIKPKGKLNKTALQEHYNTRLFKMYLPKALGGLELPLHIGSRWIENASTLDSNWGWLLAIGTGGAYFADYMPSTIAEKFFLPEEALVAGSGKPDGKAVNRNNGFKVVSGTWSYCSGAEQASLFTAVVPAEQGNLAVILPVDKVEIIRDWNAIGLPLTCSHTIVAKEITVSEEYFFDLTQTPRKSTYPLATYPFLLFARACFVPVLIGISLSFWKEVESLLIEKETVWKKYQPERYKYVKERMEDFASRVLELKEDFYSTLEESWKEHQSGGDLQEKELSEKSFEIADHCYRSSAEILPVLGMNVLDQTHPIQLLWQDLQTAGQHAVFQNYV</sequence>
<accession>A0A918VYT5</accession>
<protein>
    <recommendedName>
        <fullName evidence="3">Acyl-CoA dehydrogenase</fullName>
    </recommendedName>
</protein>
<reference evidence="1" key="2">
    <citation type="submission" date="2020-09" db="EMBL/GenBank/DDBJ databases">
        <authorList>
            <person name="Sun Q."/>
            <person name="Kim S."/>
        </authorList>
    </citation>
    <scope>NUCLEOTIDE SEQUENCE</scope>
    <source>
        <strain evidence="1">KCTC 12719</strain>
    </source>
</reference>
<dbReference type="Gene3D" id="2.40.110.10">
    <property type="entry name" value="Butyryl-CoA Dehydrogenase, subunit A, domain 2"/>
    <property type="match status" value="1"/>
</dbReference>
<dbReference type="AlphaFoldDB" id="A0A918VYT5"/>
<dbReference type="Gene3D" id="1.10.540.10">
    <property type="entry name" value="Acyl-CoA dehydrogenase/oxidase, N-terminal domain"/>
    <property type="match status" value="1"/>
</dbReference>
<dbReference type="InterPro" id="IPR037069">
    <property type="entry name" value="AcylCoA_DH/ox_N_sf"/>
</dbReference>
<gene>
    <name evidence="1" type="ORF">GCM10007103_19090</name>
</gene>
<dbReference type="SUPFAM" id="SSF56645">
    <property type="entry name" value="Acyl-CoA dehydrogenase NM domain-like"/>
    <property type="match status" value="1"/>
</dbReference>